<keyword evidence="1" id="KW-0812">Transmembrane</keyword>
<gene>
    <name evidence="2" type="ORF">M431DRAFT_210571</name>
</gene>
<dbReference type="AlphaFoldDB" id="A0A2T4A4Y3"/>
<keyword evidence="1" id="KW-0472">Membrane</keyword>
<protein>
    <submittedName>
        <fullName evidence="2">Uncharacterized protein</fullName>
    </submittedName>
</protein>
<dbReference type="GeneID" id="36622009"/>
<sequence>MMAKIHVRIESRAQYVSSWTFYGIIICGAVVCTTQLSVILSRHSEGLLCRHITLFQCAGYRFLLEFTY</sequence>
<reference evidence="2 3" key="1">
    <citation type="submission" date="2016-07" db="EMBL/GenBank/DDBJ databases">
        <title>Multiple horizontal gene transfer events from other fungi enriched the ability of initially mycotrophic Trichoderma (Ascomycota) to feed on dead plant biomass.</title>
        <authorList>
            <consortium name="DOE Joint Genome Institute"/>
            <person name="Aerts A."/>
            <person name="Atanasova L."/>
            <person name="Chenthamara K."/>
            <person name="Zhang J."/>
            <person name="Grujic M."/>
            <person name="Henrissat B."/>
            <person name="Kuo A."/>
            <person name="Salamov A."/>
            <person name="Lipzen A."/>
            <person name="Labutti K."/>
            <person name="Barry K."/>
            <person name="Miao Y."/>
            <person name="Rahimi M.J."/>
            <person name="Shen Q."/>
            <person name="Grigoriev I.V."/>
            <person name="Kubicek C.P."/>
            <person name="Druzhinina I.S."/>
        </authorList>
    </citation>
    <scope>NUCLEOTIDE SEQUENCE [LARGE SCALE GENOMIC DNA]</scope>
    <source>
        <strain evidence="2 3">CBS 226.95</strain>
    </source>
</reference>
<keyword evidence="1" id="KW-1133">Transmembrane helix</keyword>
<accession>A0A2T4A4Y3</accession>
<keyword evidence="3" id="KW-1185">Reference proteome</keyword>
<evidence type="ECO:0000256" key="1">
    <source>
        <dbReference type="SAM" id="Phobius"/>
    </source>
</evidence>
<proteinExistence type="predicted"/>
<organism evidence="2 3">
    <name type="scientific">Trichoderma harzianum CBS 226.95</name>
    <dbReference type="NCBI Taxonomy" id="983964"/>
    <lineage>
        <taxon>Eukaryota</taxon>
        <taxon>Fungi</taxon>
        <taxon>Dikarya</taxon>
        <taxon>Ascomycota</taxon>
        <taxon>Pezizomycotina</taxon>
        <taxon>Sordariomycetes</taxon>
        <taxon>Hypocreomycetidae</taxon>
        <taxon>Hypocreales</taxon>
        <taxon>Hypocreaceae</taxon>
        <taxon>Trichoderma</taxon>
    </lineage>
</organism>
<dbReference type="RefSeq" id="XP_024771775.1">
    <property type="nucleotide sequence ID" value="XM_024913447.1"/>
</dbReference>
<evidence type="ECO:0000313" key="2">
    <source>
        <dbReference type="EMBL" id="PTB52098.1"/>
    </source>
</evidence>
<evidence type="ECO:0000313" key="3">
    <source>
        <dbReference type="Proteomes" id="UP000241690"/>
    </source>
</evidence>
<dbReference type="Proteomes" id="UP000241690">
    <property type="component" value="Unassembled WGS sequence"/>
</dbReference>
<feature type="transmembrane region" description="Helical" evidence="1">
    <location>
        <begin position="20"/>
        <end position="40"/>
    </location>
</feature>
<dbReference type="EMBL" id="KZ679684">
    <property type="protein sequence ID" value="PTB52098.1"/>
    <property type="molecule type" value="Genomic_DNA"/>
</dbReference>
<name>A0A2T4A4Y3_TRIHA</name>